<sequence length="39" mass="4629">MNMKICPNTEEVKIPLHISVCLLTPSILRHIFILRFEYD</sequence>
<dbReference type="AlphaFoldDB" id="A0A5B7FY31"/>
<reference evidence="1 2" key="1">
    <citation type="submission" date="2019-05" db="EMBL/GenBank/DDBJ databases">
        <title>Another draft genome of Portunus trituberculatus and its Hox gene families provides insights of decapod evolution.</title>
        <authorList>
            <person name="Jeong J.-H."/>
            <person name="Song I."/>
            <person name="Kim S."/>
            <person name="Choi T."/>
            <person name="Kim D."/>
            <person name="Ryu S."/>
            <person name="Kim W."/>
        </authorList>
    </citation>
    <scope>NUCLEOTIDE SEQUENCE [LARGE SCALE GENOMIC DNA]</scope>
    <source>
        <tissue evidence="1">Muscle</tissue>
    </source>
</reference>
<protein>
    <submittedName>
        <fullName evidence="1">Uncharacterized protein</fullName>
    </submittedName>
</protein>
<dbReference type="EMBL" id="VSRR010011026">
    <property type="protein sequence ID" value="MPC52630.1"/>
    <property type="molecule type" value="Genomic_DNA"/>
</dbReference>
<organism evidence="1 2">
    <name type="scientific">Portunus trituberculatus</name>
    <name type="common">Swimming crab</name>
    <name type="synonym">Neptunus trituberculatus</name>
    <dbReference type="NCBI Taxonomy" id="210409"/>
    <lineage>
        <taxon>Eukaryota</taxon>
        <taxon>Metazoa</taxon>
        <taxon>Ecdysozoa</taxon>
        <taxon>Arthropoda</taxon>
        <taxon>Crustacea</taxon>
        <taxon>Multicrustacea</taxon>
        <taxon>Malacostraca</taxon>
        <taxon>Eumalacostraca</taxon>
        <taxon>Eucarida</taxon>
        <taxon>Decapoda</taxon>
        <taxon>Pleocyemata</taxon>
        <taxon>Brachyura</taxon>
        <taxon>Eubrachyura</taxon>
        <taxon>Portunoidea</taxon>
        <taxon>Portunidae</taxon>
        <taxon>Portuninae</taxon>
        <taxon>Portunus</taxon>
    </lineage>
</organism>
<name>A0A5B7FY31_PORTR</name>
<proteinExistence type="predicted"/>
<accession>A0A5B7FY31</accession>
<dbReference type="Proteomes" id="UP000324222">
    <property type="component" value="Unassembled WGS sequence"/>
</dbReference>
<gene>
    <name evidence="1" type="ORF">E2C01_046505</name>
</gene>
<evidence type="ECO:0000313" key="2">
    <source>
        <dbReference type="Proteomes" id="UP000324222"/>
    </source>
</evidence>
<evidence type="ECO:0000313" key="1">
    <source>
        <dbReference type="EMBL" id="MPC52630.1"/>
    </source>
</evidence>
<comment type="caution">
    <text evidence="1">The sequence shown here is derived from an EMBL/GenBank/DDBJ whole genome shotgun (WGS) entry which is preliminary data.</text>
</comment>
<keyword evidence="2" id="KW-1185">Reference proteome</keyword>